<gene>
    <name evidence="4" type="primary">g5190</name>
    <name evidence="4" type="ORF">VP750_LOCUS4436</name>
</gene>
<sequence>MMQVTRQALVQLRSFCPVAESTGVAAQRYYHKNVVDHYEKPRNVGSFDKKDIDVGTGLVGAPACGDVMKLQIRVDEAGNIVDSCFKTFGCGSAIASSSVATEWVKGRSIDDVLTIKNSEIAKHLSLPPVKLHCSMLAEDAIKAAVKDIQAKRAKAAQPETGGMGGEMLAAASAS</sequence>
<accession>A0ABP1FYY4</accession>
<keyword evidence="5" id="KW-1185">Reference proteome</keyword>
<protein>
    <recommendedName>
        <fullName evidence="2">Iron-sulfur cluster assembly protein</fullName>
    </recommendedName>
</protein>
<comment type="function">
    <text evidence="2">Scaffold protein for the de novo synthesis of iron-sulfur (Fe-S) clusters within mitochondria, which is required for maturation of both mitochondrial and cytoplasmic [2Fe-2S] and [4Fe-4S] proteins.</text>
</comment>
<name>A0ABP1FYY4_9CHLO</name>
<evidence type="ECO:0000256" key="2">
    <source>
        <dbReference type="RuleBase" id="RU362089"/>
    </source>
</evidence>
<proteinExistence type="inferred from homology"/>
<reference evidence="4 5" key="1">
    <citation type="submission" date="2024-06" db="EMBL/GenBank/DDBJ databases">
        <authorList>
            <person name="Kraege A."/>
            <person name="Thomma B."/>
        </authorList>
    </citation>
    <scope>NUCLEOTIDE SEQUENCE [LARGE SCALE GENOMIC DNA]</scope>
</reference>
<keyword evidence="2" id="KW-0479">Metal-binding</keyword>
<dbReference type="InterPro" id="IPR002871">
    <property type="entry name" value="NIF_FeS_clus_asmbl_NifU_N"/>
</dbReference>
<dbReference type="PANTHER" id="PTHR10093">
    <property type="entry name" value="IRON-SULFUR CLUSTER ASSEMBLY ENZYME NIFU HOMOLOG"/>
    <property type="match status" value="1"/>
</dbReference>
<evidence type="ECO:0000256" key="1">
    <source>
        <dbReference type="ARBA" id="ARBA00006420"/>
    </source>
</evidence>
<dbReference type="Proteomes" id="UP001497392">
    <property type="component" value="Unassembled WGS sequence"/>
</dbReference>
<keyword evidence="2" id="KW-0496">Mitochondrion</keyword>
<dbReference type="Gene3D" id="3.90.1010.10">
    <property type="match status" value="1"/>
</dbReference>
<feature type="domain" description="NIF system FeS cluster assembly NifU N-terminal" evidence="3">
    <location>
        <begin position="30"/>
        <end position="154"/>
    </location>
</feature>
<dbReference type="CDD" id="cd06664">
    <property type="entry name" value="IscU_like"/>
    <property type="match status" value="1"/>
</dbReference>
<dbReference type="InterPro" id="IPR011339">
    <property type="entry name" value="ISCU"/>
</dbReference>
<comment type="caution">
    <text evidence="4">The sequence shown here is derived from an EMBL/GenBank/DDBJ whole genome shotgun (WGS) entry which is preliminary data.</text>
</comment>
<dbReference type="EMBL" id="CAXHTA020000007">
    <property type="protein sequence ID" value="CAL5222777.1"/>
    <property type="molecule type" value="Genomic_DNA"/>
</dbReference>
<dbReference type="SUPFAM" id="SSF82649">
    <property type="entry name" value="SufE/NifU"/>
    <property type="match status" value="1"/>
</dbReference>
<dbReference type="NCBIfam" id="TIGR01999">
    <property type="entry name" value="iscU"/>
    <property type="match status" value="1"/>
</dbReference>
<evidence type="ECO:0000313" key="4">
    <source>
        <dbReference type="EMBL" id="CAL5222777.1"/>
    </source>
</evidence>
<keyword evidence="2" id="KW-0408">Iron</keyword>
<comment type="cofactor">
    <cofactor evidence="2">
        <name>[2Fe-2S] cluster</name>
        <dbReference type="ChEBI" id="CHEBI:190135"/>
    </cofactor>
</comment>
<comment type="similarity">
    <text evidence="1 2">Belongs to the NifU family.</text>
</comment>
<keyword evidence="2" id="KW-0809">Transit peptide</keyword>
<keyword evidence="2" id="KW-0001">2Fe-2S</keyword>
<keyword evidence="2" id="KW-0411">Iron-sulfur</keyword>
<organism evidence="4 5">
    <name type="scientific">Coccomyxa viridis</name>
    <dbReference type="NCBI Taxonomy" id="1274662"/>
    <lineage>
        <taxon>Eukaryota</taxon>
        <taxon>Viridiplantae</taxon>
        <taxon>Chlorophyta</taxon>
        <taxon>core chlorophytes</taxon>
        <taxon>Trebouxiophyceae</taxon>
        <taxon>Trebouxiophyceae incertae sedis</taxon>
        <taxon>Coccomyxaceae</taxon>
        <taxon>Coccomyxa</taxon>
    </lineage>
</organism>
<evidence type="ECO:0000313" key="5">
    <source>
        <dbReference type="Proteomes" id="UP001497392"/>
    </source>
</evidence>
<dbReference type="Pfam" id="PF01592">
    <property type="entry name" value="NifU_N"/>
    <property type="match status" value="1"/>
</dbReference>
<evidence type="ECO:0000259" key="3">
    <source>
        <dbReference type="Pfam" id="PF01592"/>
    </source>
</evidence>
<comment type="subcellular location">
    <subcellularLocation>
        <location evidence="2">Mitochondrion matrix</location>
    </subcellularLocation>
</comment>